<dbReference type="SUPFAM" id="SSF52540">
    <property type="entry name" value="P-loop containing nucleoside triphosphate hydrolases"/>
    <property type="match status" value="1"/>
</dbReference>
<organism evidence="3 4">
    <name type="scientific">Chitinasiproducens palmae</name>
    <dbReference type="NCBI Taxonomy" id="1770053"/>
    <lineage>
        <taxon>Bacteria</taxon>
        <taxon>Pseudomonadati</taxon>
        <taxon>Pseudomonadota</taxon>
        <taxon>Betaproteobacteria</taxon>
        <taxon>Burkholderiales</taxon>
        <taxon>Burkholderiaceae</taxon>
        <taxon>Chitinasiproducens</taxon>
    </lineage>
</organism>
<dbReference type="SUPFAM" id="SSF56112">
    <property type="entry name" value="Protein kinase-like (PK-like)"/>
    <property type="match status" value="1"/>
</dbReference>
<dbReference type="Proteomes" id="UP000243719">
    <property type="component" value="Unassembled WGS sequence"/>
</dbReference>
<dbReference type="InterPro" id="IPR011009">
    <property type="entry name" value="Kinase-like_dom_sf"/>
</dbReference>
<dbReference type="GO" id="GO:0005524">
    <property type="term" value="F:ATP binding"/>
    <property type="evidence" value="ECO:0007669"/>
    <property type="project" value="InterPro"/>
</dbReference>
<feature type="region of interest" description="Disordered" evidence="1">
    <location>
        <begin position="60"/>
        <end position="90"/>
    </location>
</feature>
<dbReference type="InterPro" id="IPR049468">
    <property type="entry name" value="Restrct_endonuc-II-like_dom"/>
</dbReference>
<dbReference type="OrthoDB" id="9757917at2"/>
<evidence type="ECO:0000313" key="3">
    <source>
        <dbReference type="EMBL" id="SDV48914.1"/>
    </source>
</evidence>
<evidence type="ECO:0000256" key="1">
    <source>
        <dbReference type="SAM" id="MobiDB-lite"/>
    </source>
</evidence>
<dbReference type="Pfam" id="PF13087">
    <property type="entry name" value="AAA_12"/>
    <property type="match status" value="1"/>
</dbReference>
<gene>
    <name evidence="3" type="ORF">SAMN05216551_106163</name>
</gene>
<dbReference type="GO" id="GO:0004386">
    <property type="term" value="F:helicase activity"/>
    <property type="evidence" value="ECO:0007669"/>
    <property type="project" value="InterPro"/>
</dbReference>
<accession>A0A1H2PQ16</accession>
<keyword evidence="4" id="KW-1185">Reference proteome</keyword>
<dbReference type="EMBL" id="FNLO01000006">
    <property type="protein sequence ID" value="SDV48914.1"/>
    <property type="molecule type" value="Genomic_DNA"/>
</dbReference>
<dbReference type="PROSITE" id="PS50011">
    <property type="entry name" value="PROTEIN_KINASE_DOM"/>
    <property type="match status" value="1"/>
</dbReference>
<dbReference type="InterPro" id="IPR027417">
    <property type="entry name" value="P-loop_NTPase"/>
</dbReference>
<dbReference type="PANTHER" id="PTHR10887">
    <property type="entry name" value="DNA2/NAM7 HELICASE FAMILY"/>
    <property type="match status" value="1"/>
</dbReference>
<dbReference type="Pfam" id="PF13086">
    <property type="entry name" value="AAA_11"/>
    <property type="match status" value="1"/>
</dbReference>
<dbReference type="PANTHER" id="PTHR10887:SF495">
    <property type="entry name" value="HELICASE SENATAXIN ISOFORM X1-RELATED"/>
    <property type="match status" value="1"/>
</dbReference>
<feature type="domain" description="Protein kinase" evidence="2">
    <location>
        <begin position="172"/>
        <end position="413"/>
    </location>
</feature>
<dbReference type="Pfam" id="PF00069">
    <property type="entry name" value="Pkinase"/>
    <property type="match status" value="1"/>
</dbReference>
<dbReference type="Gene3D" id="3.40.50.300">
    <property type="entry name" value="P-loop containing nucleotide triphosphate hydrolases"/>
    <property type="match status" value="3"/>
</dbReference>
<dbReference type="CDD" id="cd18808">
    <property type="entry name" value="SF1_C_Upf1"/>
    <property type="match status" value="1"/>
</dbReference>
<dbReference type="Pfam" id="PF13195">
    <property type="entry name" value="DUF4011"/>
    <property type="match status" value="1"/>
</dbReference>
<dbReference type="InterPro" id="IPR025103">
    <property type="entry name" value="DUF4011"/>
</dbReference>
<protein>
    <submittedName>
        <fullName evidence="3">Part of AAA domain-containing protein</fullName>
    </submittedName>
</protein>
<dbReference type="InterPro" id="IPR041679">
    <property type="entry name" value="DNA2/NAM7-like_C"/>
</dbReference>
<dbReference type="Gene3D" id="1.10.510.10">
    <property type="entry name" value="Transferase(Phosphotransferase) domain 1"/>
    <property type="match status" value="1"/>
</dbReference>
<name>A0A1H2PQ16_9BURK</name>
<evidence type="ECO:0000313" key="4">
    <source>
        <dbReference type="Proteomes" id="UP000243719"/>
    </source>
</evidence>
<evidence type="ECO:0000259" key="2">
    <source>
        <dbReference type="PROSITE" id="PS50011"/>
    </source>
</evidence>
<sequence>MMRFCPNCKTERSVQEWYCEGTVDGAPCNWDLSNVAIREHGWRPREVATVETVAAAERRAGAEAPAGGGAAGTQHVSTPRTPAGGDEHAATRDDAAVAVTADDGAGLHCVNGHPMHAGDLLCLVCGGDPSPTPSSAQASEPAARSTVSRADAAAIASTDAAAAGETQIDGWRLLRQIASTDGVRERYLARHRDTGRQAVLTLYRAGAEPDPSVYDVLRRLPREHVPEILATGRWDNRAYEVAEEMSGGTLADLGIALRDTATLHRVVDELGQALHAFSEVGLRHRDLRPGTLLVRSEQPLDLVISGFGSARLSEFDLDIVSPLETTRYMAPEAIAGGVAAASDWWSLGMVLLEQITEGRCFEGVHPRAFLIHVLANGVSLPDELDPSLNLLLRGLLARDRHQRWQWPQVHAWLAGEPVDAPSAAASDADSTEGAELSLGGRSYHKPTVAALAAAERDNWDEARDHLLRGVLATWAEQAGVAPQALAGLRQAAQLDGVDDDVRLMVALKLLNPEIPLILRGEIVTPGWLLQHPIDGYGLVSGPVPGFLQRLQTETWLSRLQARADEVRLRARNHGIELDEETLRIALLSTSRARLAAQWEARRTLLPDSDHPGLLSLAERRVISEEDLIILLSAATSQYRSVDEIVQQATALAEHEQVLAFDADTARQALALPRAELFRLVDQRIAGFARTGSPTIDGWAERFRLERRLPLHEVAVLLSVPAEQWLEPQKQQYVTQILDFFEKKVATAVLRGPLVRMTIGRTTGRIDLNELHGGRHTGTALLEHLLQRNARSVPIDPAVFDANGVLDGRFNTLYRQTTLYKRDTGIDGLYLGFPFLLYKDQRSTTRTRIAPVLLWPVELLMEPGTRGQAALAFDGEREEVRLNPALEGLLGAERLKAWRSAGDDVLGRSALKLADVMDAFGMLAAAEGRQLAALPPASLELPAGEMRLACAAVLFHVTFIGQAVGEDLRQLKMLSPAGTALEAMLRLTSNDAAQAIENGAPAERDRYLTVASDPSQEAAVFQARNGSGLVVEGPPGTGKSQTIVNMVADAIGNGKSLLIVCQKHAALEVVHKRLIAEGLGERIVMVNDINRDREPTIRAVREQLEMLFKGPPAEYDWSRQREQTAARIASLEGELDRQHEALHRVDPASGRSYRALLGELIALEAGAPPLDAPALRERLAALDIAALTTLEDQCAPLVRYWLPARFEGSALENLQAFATDRATLDAFHAAFAALLEAERLRADTLAAHPATFDLDDPEPARAWLSANAQRLLDLSDDARASLARWLPLFRPAAESRTVGDERCATLQVLHDALRQIDATAYHAALSPAMANLSDGEFETLAARIAWLAKPTTWLSALNPMTYIRRAQLRRFAEQAGSTGSDRSEQRFHQLQAVAHLEAQWRPRRAEWAAVRRALQLDAGGTLDGTALADAVRHDFERLKAVGGWARQLSLAPHSEAFDAAVLSGERGQVDALLHGFETAFVRQHVRERSLRALAALQDWLTPAFADACRRAVQDNAAAHPALAPITAALPALPAFQQFRLRAQRLDAEALQVFAMLRRHEAVLERVPPDDLDAAVRRLIRREARLGWKRRFEQTFPELLLDRSETTAKIAALAAADEAMRASNRDALRRGVARDKLGAPRSWEDLTRLTGRRARRLREFVELGTPLGLMALRPVWLMNPDVASRLLPLRSQLFDAVVYDEASQMPVEYAIPTLFRGRRAIVSGDEKQMPPTAFFSSQVDSDETGLFDGELPDDEASEEERAFFEETWNRREIKDCPDLLQLARTALPVSTLQIHYRSAYRELIAYSNAAFYENALSIPVRHPDATVRAVKPLEVIAVDGLYQQQTNADEAARVVAYLADLWRSPYGERPSVGVVTFNRKQADLIEEQLKLRAERDEAFRQAYREERERVEGGEDMAVFVKNVENVQGDERDIIVFSTTFGRNSQGAFRRFFGVLGQQGGERRLNVAVTRARKKVVLVTSMPIGLISDMLDTQRGPAIPRDYLQAYMAYARAMSDGELAGGRALLGRLGHASQQRERTELRGAATGDGFAAEVLAFLRSLGTEPVVTHEDDAFGLDFAIADPGTGLYALGIECDAPRHRLLTQARAREIWRPAVLKRAIGRLHRVSSQAWYHEPEIEKARLQAAVSAALGAEVVA</sequence>
<reference evidence="4" key="1">
    <citation type="submission" date="2016-09" db="EMBL/GenBank/DDBJ databases">
        <authorList>
            <person name="Varghese N."/>
            <person name="Submissions S."/>
        </authorList>
    </citation>
    <scope>NUCLEOTIDE SEQUENCE [LARGE SCALE GENOMIC DNA]</scope>
    <source>
        <strain evidence="4">JS23</strain>
    </source>
</reference>
<dbReference type="InterPro" id="IPR041677">
    <property type="entry name" value="DNA2/NAM7_AAA_11"/>
</dbReference>
<dbReference type="STRING" id="1770053.SAMN05216551_106163"/>
<dbReference type="SMART" id="SM00220">
    <property type="entry name" value="S_TKc"/>
    <property type="match status" value="1"/>
</dbReference>
<dbReference type="GO" id="GO:0004672">
    <property type="term" value="F:protein kinase activity"/>
    <property type="evidence" value="ECO:0007669"/>
    <property type="project" value="InterPro"/>
</dbReference>
<dbReference type="Pfam" id="PF18741">
    <property type="entry name" value="MTES_1575"/>
    <property type="match status" value="1"/>
</dbReference>
<dbReference type="InterPro" id="IPR047187">
    <property type="entry name" value="SF1_C_Upf1"/>
</dbReference>
<dbReference type="InterPro" id="IPR045055">
    <property type="entry name" value="DNA2/NAM7-like"/>
</dbReference>
<proteinExistence type="predicted"/>
<dbReference type="InterPro" id="IPR000719">
    <property type="entry name" value="Prot_kinase_dom"/>
</dbReference>